<proteinExistence type="predicted"/>
<accession>A0A4C2AEF1</accession>
<dbReference type="Proteomes" id="UP000299102">
    <property type="component" value="Unassembled WGS sequence"/>
</dbReference>
<protein>
    <submittedName>
        <fullName evidence="2">Uncharacterized protein</fullName>
    </submittedName>
</protein>
<gene>
    <name evidence="2" type="ORF">EVAR_63829_1</name>
</gene>
<organism evidence="2 3">
    <name type="scientific">Eumeta variegata</name>
    <name type="common">Bagworm moth</name>
    <name type="synonym">Eumeta japonica</name>
    <dbReference type="NCBI Taxonomy" id="151549"/>
    <lineage>
        <taxon>Eukaryota</taxon>
        <taxon>Metazoa</taxon>
        <taxon>Ecdysozoa</taxon>
        <taxon>Arthropoda</taxon>
        <taxon>Hexapoda</taxon>
        <taxon>Insecta</taxon>
        <taxon>Pterygota</taxon>
        <taxon>Neoptera</taxon>
        <taxon>Endopterygota</taxon>
        <taxon>Lepidoptera</taxon>
        <taxon>Glossata</taxon>
        <taxon>Ditrysia</taxon>
        <taxon>Tineoidea</taxon>
        <taxon>Psychidae</taxon>
        <taxon>Oiketicinae</taxon>
        <taxon>Eumeta</taxon>
    </lineage>
</organism>
<sequence>MQLRLYTIFCTIRIRPSKSDQSKEDDRRRRRGSSIPCYGCRCGCEPMARTPASSQEGHYPLGSFFTVTRQPSSVRQLTPSPLWAIWIPGLVGAGILSYKLALVRRSRRVDRQGSWGFLTPILVAI</sequence>
<evidence type="ECO:0000313" key="2">
    <source>
        <dbReference type="EMBL" id="GBP97559.1"/>
    </source>
</evidence>
<comment type="caution">
    <text evidence="2">The sequence shown here is derived from an EMBL/GenBank/DDBJ whole genome shotgun (WGS) entry which is preliminary data.</text>
</comment>
<keyword evidence="3" id="KW-1185">Reference proteome</keyword>
<keyword evidence="1" id="KW-0812">Transmembrane</keyword>
<evidence type="ECO:0000313" key="3">
    <source>
        <dbReference type="Proteomes" id="UP000299102"/>
    </source>
</evidence>
<keyword evidence="1" id="KW-1133">Transmembrane helix</keyword>
<name>A0A4C2AEF1_EUMVA</name>
<evidence type="ECO:0000256" key="1">
    <source>
        <dbReference type="SAM" id="Phobius"/>
    </source>
</evidence>
<keyword evidence="1" id="KW-0472">Membrane</keyword>
<dbReference type="EMBL" id="BGZK01002957">
    <property type="protein sequence ID" value="GBP97559.1"/>
    <property type="molecule type" value="Genomic_DNA"/>
</dbReference>
<feature type="transmembrane region" description="Helical" evidence="1">
    <location>
        <begin position="83"/>
        <end position="102"/>
    </location>
</feature>
<reference evidence="2 3" key="1">
    <citation type="journal article" date="2019" name="Commun. Biol.">
        <title>The bagworm genome reveals a unique fibroin gene that provides high tensile strength.</title>
        <authorList>
            <person name="Kono N."/>
            <person name="Nakamura H."/>
            <person name="Ohtoshi R."/>
            <person name="Tomita M."/>
            <person name="Numata K."/>
            <person name="Arakawa K."/>
        </authorList>
    </citation>
    <scope>NUCLEOTIDE SEQUENCE [LARGE SCALE GENOMIC DNA]</scope>
</reference>
<dbReference type="AlphaFoldDB" id="A0A4C2AEF1"/>